<feature type="chain" id="PRO_5043598181" evidence="6">
    <location>
        <begin position="21"/>
        <end position="436"/>
    </location>
</feature>
<dbReference type="EMBL" id="JBDFQZ010000012">
    <property type="protein sequence ID" value="KAK9674087.1"/>
    <property type="molecule type" value="Genomic_DNA"/>
</dbReference>
<dbReference type="Gene3D" id="3.40.50.1820">
    <property type="entry name" value="alpha/beta hydrolase"/>
    <property type="match status" value="2"/>
</dbReference>
<dbReference type="InterPro" id="IPR008758">
    <property type="entry name" value="Peptidase_S28"/>
</dbReference>
<accession>A0AAW1HDH7</accession>
<dbReference type="PANTHER" id="PTHR11010">
    <property type="entry name" value="PROTEASE S28 PRO-X CARBOXYPEPTIDASE-RELATED"/>
    <property type="match status" value="1"/>
</dbReference>
<dbReference type="GO" id="GO:0008239">
    <property type="term" value="F:dipeptidyl-peptidase activity"/>
    <property type="evidence" value="ECO:0007669"/>
    <property type="project" value="TreeGrafter"/>
</dbReference>
<dbReference type="GO" id="GO:0006508">
    <property type="term" value="P:proteolysis"/>
    <property type="evidence" value="ECO:0007669"/>
    <property type="project" value="UniProtKB-KW"/>
</dbReference>
<evidence type="ECO:0000313" key="7">
    <source>
        <dbReference type="EMBL" id="KAK9674087.1"/>
    </source>
</evidence>
<name>A0AAW1HDH7_SAPOF</name>
<keyword evidence="8" id="KW-1185">Reference proteome</keyword>
<evidence type="ECO:0000256" key="3">
    <source>
        <dbReference type="ARBA" id="ARBA00022729"/>
    </source>
</evidence>
<evidence type="ECO:0000313" key="8">
    <source>
        <dbReference type="Proteomes" id="UP001443914"/>
    </source>
</evidence>
<keyword evidence="5" id="KW-0325">Glycoprotein</keyword>
<sequence>MTINQYNLLLFSTLVVKTLGQNNHNIQQVNFTQTLDHFAARNDENHNFQQRLFVDYSYWDGTGPIFAFFGGENTLVGSLPGHVGLLEGLAQETKGVIVYIEHRFYGWSIPLGDIKKAMANKQVRACLTIGLALEDFKTVILSLQRNISANHLPVVVLGNGYSGALAVYFRIKYPNITVGALASSSPVLLFGTTSLGNGYCSTVSQDFKDFNQTCYKTINGSWAKLDEIASRPMGLSHLSKLFKRCRPLKSVDEIKLELARFYSFAAQHGGPSQLWLSRFCTMVNGGNGDLEGLATALTSTLGYEICFQTQLYNLHSPFDDPDYTLVWEWQDIKEILKNNGSNIIFSNGLRDPFSTAGIVEDLSDTILAINTIEGTTELDLGAGDEEDPRWLEEQKGEETKIIRQWIAQHHSNSNTIVKNWGCTFQLWLIVAYMYLI</sequence>
<comment type="caution">
    <text evidence="7">The sequence shown here is derived from an EMBL/GenBank/DDBJ whole genome shotgun (WGS) entry which is preliminary data.</text>
</comment>
<gene>
    <name evidence="7" type="ORF">RND81_12G210300</name>
</gene>
<protein>
    <submittedName>
        <fullName evidence="7">Uncharacterized protein</fullName>
    </submittedName>
</protein>
<dbReference type="InterPro" id="IPR042269">
    <property type="entry name" value="Ser_carbopepase_S28_SKS"/>
</dbReference>
<dbReference type="GO" id="GO:0070008">
    <property type="term" value="F:serine-type exopeptidase activity"/>
    <property type="evidence" value="ECO:0007669"/>
    <property type="project" value="InterPro"/>
</dbReference>
<organism evidence="7 8">
    <name type="scientific">Saponaria officinalis</name>
    <name type="common">Common soapwort</name>
    <name type="synonym">Lychnis saponaria</name>
    <dbReference type="NCBI Taxonomy" id="3572"/>
    <lineage>
        <taxon>Eukaryota</taxon>
        <taxon>Viridiplantae</taxon>
        <taxon>Streptophyta</taxon>
        <taxon>Embryophyta</taxon>
        <taxon>Tracheophyta</taxon>
        <taxon>Spermatophyta</taxon>
        <taxon>Magnoliopsida</taxon>
        <taxon>eudicotyledons</taxon>
        <taxon>Gunneridae</taxon>
        <taxon>Pentapetalae</taxon>
        <taxon>Caryophyllales</taxon>
        <taxon>Caryophyllaceae</taxon>
        <taxon>Caryophylleae</taxon>
        <taxon>Saponaria</taxon>
    </lineage>
</organism>
<dbReference type="Pfam" id="PF05577">
    <property type="entry name" value="Peptidase_S28"/>
    <property type="match status" value="1"/>
</dbReference>
<dbReference type="SUPFAM" id="SSF53474">
    <property type="entry name" value="alpha/beta-Hydrolases"/>
    <property type="match status" value="1"/>
</dbReference>
<dbReference type="Proteomes" id="UP001443914">
    <property type="component" value="Unassembled WGS sequence"/>
</dbReference>
<evidence type="ECO:0000256" key="2">
    <source>
        <dbReference type="ARBA" id="ARBA00022670"/>
    </source>
</evidence>
<proteinExistence type="inferred from homology"/>
<evidence type="ECO:0000256" key="5">
    <source>
        <dbReference type="ARBA" id="ARBA00023180"/>
    </source>
</evidence>
<keyword evidence="2" id="KW-0645">Protease</keyword>
<dbReference type="AlphaFoldDB" id="A0AAW1HDH7"/>
<comment type="similarity">
    <text evidence="1">Belongs to the peptidase S28 family.</text>
</comment>
<dbReference type="PANTHER" id="PTHR11010:SF96">
    <property type="entry name" value="LYSOSOMAL PRO-X CARBOXYPEPTIDASE-LIKE ISOFORM X1"/>
    <property type="match status" value="1"/>
</dbReference>
<reference evidence="7" key="1">
    <citation type="submission" date="2024-03" db="EMBL/GenBank/DDBJ databases">
        <title>WGS assembly of Saponaria officinalis var. Norfolk2.</title>
        <authorList>
            <person name="Jenkins J."/>
            <person name="Shu S."/>
            <person name="Grimwood J."/>
            <person name="Barry K."/>
            <person name="Goodstein D."/>
            <person name="Schmutz J."/>
            <person name="Leebens-Mack J."/>
            <person name="Osbourn A."/>
        </authorList>
    </citation>
    <scope>NUCLEOTIDE SEQUENCE [LARGE SCALE GENOMIC DNA]</scope>
    <source>
        <strain evidence="7">JIC</strain>
    </source>
</reference>
<evidence type="ECO:0000256" key="4">
    <source>
        <dbReference type="ARBA" id="ARBA00022801"/>
    </source>
</evidence>
<feature type="signal peptide" evidence="6">
    <location>
        <begin position="1"/>
        <end position="20"/>
    </location>
</feature>
<evidence type="ECO:0000256" key="6">
    <source>
        <dbReference type="SAM" id="SignalP"/>
    </source>
</evidence>
<dbReference type="Gene3D" id="1.20.120.980">
    <property type="entry name" value="Serine carboxypeptidase S28, SKS domain"/>
    <property type="match status" value="1"/>
</dbReference>
<keyword evidence="3 6" id="KW-0732">Signal</keyword>
<dbReference type="InterPro" id="IPR029058">
    <property type="entry name" value="AB_hydrolase_fold"/>
</dbReference>
<evidence type="ECO:0000256" key="1">
    <source>
        <dbReference type="ARBA" id="ARBA00011079"/>
    </source>
</evidence>
<keyword evidence="4" id="KW-0378">Hydrolase</keyword>